<dbReference type="SUPFAM" id="SSF54285">
    <property type="entry name" value="MoaD/ThiS"/>
    <property type="match status" value="1"/>
</dbReference>
<evidence type="ECO:0000313" key="2">
    <source>
        <dbReference type="Proteomes" id="UP000006443"/>
    </source>
</evidence>
<gene>
    <name evidence="1" type="ORF">DealDRAFT_1374</name>
</gene>
<comment type="caution">
    <text evidence="1">The sequence shown here is derived from an EMBL/GenBank/DDBJ whole genome shotgun (WGS) entry which is preliminary data.</text>
</comment>
<organism evidence="1 2">
    <name type="scientific">Dethiobacter alkaliphilus AHT 1</name>
    <dbReference type="NCBI Taxonomy" id="555088"/>
    <lineage>
        <taxon>Bacteria</taxon>
        <taxon>Bacillati</taxon>
        <taxon>Bacillota</taxon>
        <taxon>Dethiobacteria</taxon>
        <taxon>Dethiobacterales</taxon>
        <taxon>Dethiobacteraceae</taxon>
        <taxon>Dethiobacter</taxon>
    </lineage>
</organism>
<sequence length="92" mass="10144">MTIYLPTPLRRHAGGAREVEVSGSTIREVFTGLKENYPDLASQLWDDEADDLKKYLSVFLNDENVRNLQGPDTPVGEKDEISVIPAIAGGSR</sequence>
<dbReference type="InterPro" id="IPR003749">
    <property type="entry name" value="ThiS/MoaD-like"/>
</dbReference>
<protein>
    <submittedName>
        <fullName evidence="1">ThiamineS protein</fullName>
    </submittedName>
</protein>
<dbReference type="RefSeq" id="WP_008516074.1">
    <property type="nucleotide sequence ID" value="NZ_ACJM01000006.1"/>
</dbReference>
<proteinExistence type="predicted"/>
<dbReference type="Gene3D" id="3.10.20.30">
    <property type="match status" value="1"/>
</dbReference>
<name>C0GFW5_DETAL</name>
<dbReference type="PANTHER" id="PTHR38031">
    <property type="entry name" value="SULFUR CARRIER PROTEIN SLR0821-RELATED"/>
    <property type="match status" value="1"/>
</dbReference>
<dbReference type="InterPro" id="IPR012675">
    <property type="entry name" value="Beta-grasp_dom_sf"/>
</dbReference>
<dbReference type="AlphaFoldDB" id="C0GFW5"/>
<dbReference type="InterPro" id="IPR016155">
    <property type="entry name" value="Mopterin_synth/thiamin_S_b"/>
</dbReference>
<dbReference type="EMBL" id="ACJM01000006">
    <property type="protein sequence ID" value="EEG77654.1"/>
    <property type="molecule type" value="Genomic_DNA"/>
</dbReference>
<accession>C0GFW5</accession>
<dbReference type="Pfam" id="PF02597">
    <property type="entry name" value="ThiS"/>
    <property type="match status" value="1"/>
</dbReference>
<dbReference type="STRING" id="555088.DealDRAFT_1374"/>
<dbReference type="Proteomes" id="UP000006443">
    <property type="component" value="Unassembled WGS sequence"/>
</dbReference>
<dbReference type="eggNOG" id="COG1977">
    <property type="taxonomic scope" value="Bacteria"/>
</dbReference>
<reference evidence="1 2" key="1">
    <citation type="submission" date="2009-02" db="EMBL/GenBank/DDBJ databases">
        <title>Sequencing of the draft genome and assembly of Dethiobacter alkaliphilus AHT 1.</title>
        <authorList>
            <consortium name="US DOE Joint Genome Institute (JGI-PGF)"/>
            <person name="Lucas S."/>
            <person name="Copeland A."/>
            <person name="Lapidus A."/>
            <person name="Glavina del Rio T."/>
            <person name="Dalin E."/>
            <person name="Tice H."/>
            <person name="Bruce D."/>
            <person name="Goodwin L."/>
            <person name="Pitluck S."/>
            <person name="Larimer F."/>
            <person name="Land M.L."/>
            <person name="Hauser L."/>
            <person name="Muyzer G."/>
        </authorList>
    </citation>
    <scope>NUCLEOTIDE SEQUENCE [LARGE SCALE GENOMIC DNA]</scope>
    <source>
        <strain evidence="1 2">AHT 1</strain>
    </source>
</reference>
<keyword evidence="2" id="KW-1185">Reference proteome</keyword>
<dbReference type="InterPro" id="IPR052045">
    <property type="entry name" value="Sulfur_Carrier/Prot_Modifier"/>
</dbReference>
<dbReference type="PANTHER" id="PTHR38031:SF1">
    <property type="entry name" value="SULFUR CARRIER PROTEIN CYSO"/>
    <property type="match status" value="1"/>
</dbReference>
<evidence type="ECO:0000313" key="1">
    <source>
        <dbReference type="EMBL" id="EEG77654.1"/>
    </source>
</evidence>